<feature type="coiled-coil region" evidence="1">
    <location>
        <begin position="303"/>
        <end position="352"/>
    </location>
</feature>
<keyword evidence="3" id="KW-1133">Transmembrane helix</keyword>
<dbReference type="InterPro" id="IPR050445">
    <property type="entry name" value="Bact_polysacc_biosynth/exp"/>
</dbReference>
<evidence type="ECO:0000313" key="4">
    <source>
        <dbReference type="EMBL" id="MET4757072.1"/>
    </source>
</evidence>
<gene>
    <name evidence="4" type="ORF">V5J35_002264</name>
</gene>
<feature type="region of interest" description="Disordered" evidence="2">
    <location>
        <begin position="1"/>
        <end position="47"/>
    </location>
</feature>
<dbReference type="PANTHER" id="PTHR32309:SF13">
    <property type="entry name" value="FERRIC ENTEROBACTIN TRANSPORT PROTEIN FEPE"/>
    <property type="match status" value="1"/>
</dbReference>
<dbReference type="Proteomes" id="UP001549366">
    <property type="component" value="Unassembled WGS sequence"/>
</dbReference>
<evidence type="ECO:0000313" key="5">
    <source>
        <dbReference type="Proteomes" id="UP001549366"/>
    </source>
</evidence>
<name>A0ABV2SH08_9GAMM</name>
<keyword evidence="3" id="KW-0812">Transmembrane</keyword>
<protein>
    <submittedName>
        <fullName evidence="4">Capsular polysaccharide transport system permease protein</fullName>
    </submittedName>
</protein>
<dbReference type="PANTHER" id="PTHR32309">
    <property type="entry name" value="TYROSINE-PROTEIN KINASE"/>
    <property type="match status" value="1"/>
</dbReference>
<keyword evidence="3" id="KW-0472">Membrane</keyword>
<organism evidence="4 5">
    <name type="scientific">Endozoicomonas lisbonensis</name>
    <dbReference type="NCBI Taxonomy" id="3120522"/>
    <lineage>
        <taxon>Bacteria</taxon>
        <taxon>Pseudomonadati</taxon>
        <taxon>Pseudomonadota</taxon>
        <taxon>Gammaproteobacteria</taxon>
        <taxon>Oceanospirillales</taxon>
        <taxon>Endozoicomonadaceae</taxon>
        <taxon>Endozoicomonas</taxon>
    </lineage>
</organism>
<evidence type="ECO:0000256" key="2">
    <source>
        <dbReference type="SAM" id="MobiDB-lite"/>
    </source>
</evidence>
<dbReference type="EMBL" id="JBEWTB010000002">
    <property type="protein sequence ID" value="MET4757072.1"/>
    <property type="molecule type" value="Genomic_DNA"/>
</dbReference>
<keyword evidence="5" id="KW-1185">Reference proteome</keyword>
<proteinExistence type="predicted"/>
<evidence type="ECO:0000256" key="1">
    <source>
        <dbReference type="SAM" id="Coils"/>
    </source>
</evidence>
<feature type="coiled-coil region" evidence="1">
    <location>
        <begin position="231"/>
        <end position="258"/>
    </location>
</feature>
<keyword evidence="1" id="KW-0175">Coiled coil</keyword>
<feature type="transmembrane region" description="Helical" evidence="3">
    <location>
        <begin position="70"/>
        <end position="89"/>
    </location>
</feature>
<sequence length="421" mass="47525">MTETKQKTPGIKKPIKKPSGKPVQQPTTIEIKKQKANPAKMPIARKSSSPENKILKLAKKHLFHRQAGRWFLGIVVVPWSMAAAYYAGFASDRYVSEASFMIEKSDGNGSGVEGLSLFGITPQTGNDQRIVETFIQSPDMLYFLDEQTGLRQHYSQEGDYLSRLSPEASHENFLKFYRDHMRIRFNDTSGMLDLEIQAFNPNFAQKLADLILERSESFVNEISHGLADEQLKFVKNEVMLSEQRLKELMSKLVAFQNETGLLSVSDQGAALSSIMNELQAELVRNQTELQTITSYLNDQSPQVVALKQRIEALQVQLEKETNRLTDSEATTLNDLMAQQQELQLDLDLATRAYSSALVALEGARTEASRKLKQLVVVSSPHLSEEAKYPRVAYTLTNILLILLAIYALVRMMRATVREHRD</sequence>
<dbReference type="RefSeq" id="WP_354007249.1">
    <property type="nucleotide sequence ID" value="NZ_JBEWTA010000001.1"/>
</dbReference>
<feature type="transmembrane region" description="Helical" evidence="3">
    <location>
        <begin position="391"/>
        <end position="409"/>
    </location>
</feature>
<comment type="caution">
    <text evidence="4">The sequence shown here is derived from an EMBL/GenBank/DDBJ whole genome shotgun (WGS) entry which is preliminary data.</text>
</comment>
<evidence type="ECO:0000256" key="3">
    <source>
        <dbReference type="SAM" id="Phobius"/>
    </source>
</evidence>
<reference evidence="4 5" key="1">
    <citation type="submission" date="2024-06" db="EMBL/GenBank/DDBJ databases">
        <title>Genomic Encyclopedia of Type Strains, Phase V (KMG-V): Genome sequencing to study the core and pangenomes of soil and plant-associated prokaryotes.</title>
        <authorList>
            <person name="Whitman W."/>
        </authorList>
    </citation>
    <scope>NUCLEOTIDE SEQUENCE [LARGE SCALE GENOMIC DNA]</scope>
    <source>
        <strain evidence="4 5">NE40</strain>
    </source>
</reference>
<accession>A0ABV2SH08</accession>